<dbReference type="PANTHER" id="PTHR12411">
    <property type="entry name" value="CYSTEINE PROTEASE FAMILY C1-RELATED"/>
    <property type="match status" value="1"/>
</dbReference>
<dbReference type="SUPFAM" id="SSF54001">
    <property type="entry name" value="Cysteine proteinases"/>
    <property type="match status" value="1"/>
</dbReference>
<dbReference type="InterPro" id="IPR038765">
    <property type="entry name" value="Papain-like_cys_pep_sf"/>
</dbReference>
<keyword evidence="3" id="KW-0378">Hydrolase</keyword>
<dbReference type="AlphaFoldDB" id="A0A4Y8SBP1"/>
<feature type="domain" description="Peptidase C1A papain C-terminal" evidence="2">
    <location>
        <begin position="60"/>
        <end position="288"/>
    </location>
</feature>
<dbReference type="SMART" id="SM00645">
    <property type="entry name" value="Pept_C1"/>
    <property type="match status" value="1"/>
</dbReference>
<keyword evidence="3" id="KW-0645">Protease</keyword>
<dbReference type="Gene3D" id="3.90.70.10">
    <property type="entry name" value="Cysteine proteinases"/>
    <property type="match status" value="1"/>
</dbReference>
<dbReference type="InterPro" id="IPR000668">
    <property type="entry name" value="Peptidase_C1A_C"/>
</dbReference>
<dbReference type="InterPro" id="IPR013128">
    <property type="entry name" value="Peptidase_C1A"/>
</dbReference>
<dbReference type="RefSeq" id="WP_133232326.1">
    <property type="nucleotide sequence ID" value="NZ_SOZE01000016.1"/>
</dbReference>
<sequence>MQKFKQKFGWQPDFPDFRDFTIEVFTSDDKEKIKTQQKVETGRDVEALEFSLVKKSDESAPAMVDLREYCSTVANQGNLGSCTANAASALIEYYENRNYGSYNACSRLFLYKVTRNYMKMTGDNGANPRNTMAAMVLFGVPPEDYWEYDETKFDEEPPAFLYSFAQNYKTLKFFRYDKNGKPREEVLKSIKESLLNGIPLMCGFTLFSSYRQYEQDPVNKGAIPYPCLYDSQAGGHAVAIFGYDDNKVIANKAGGNDSVTTGALLFKNSWGEEWGDKGYGWLPYQYVIDRLAVDWWSIIKKAWVDTNAFTDINVK</sequence>
<dbReference type="OrthoDB" id="3648721at2"/>
<comment type="similarity">
    <text evidence="1">Belongs to the peptidase C1 family.</text>
</comment>
<dbReference type="GO" id="GO:0006508">
    <property type="term" value="P:proteolysis"/>
    <property type="evidence" value="ECO:0007669"/>
    <property type="project" value="UniProtKB-KW"/>
</dbReference>
<organism evidence="3 4">
    <name type="scientific">Mucilaginibacter psychrotolerans</name>
    <dbReference type="NCBI Taxonomy" id="1524096"/>
    <lineage>
        <taxon>Bacteria</taxon>
        <taxon>Pseudomonadati</taxon>
        <taxon>Bacteroidota</taxon>
        <taxon>Sphingobacteriia</taxon>
        <taxon>Sphingobacteriales</taxon>
        <taxon>Sphingobacteriaceae</taxon>
        <taxon>Mucilaginibacter</taxon>
    </lineage>
</organism>
<evidence type="ECO:0000313" key="3">
    <source>
        <dbReference type="EMBL" id="TFF36322.1"/>
    </source>
</evidence>
<gene>
    <name evidence="3" type="ORF">E2R66_15920</name>
</gene>
<keyword evidence="4" id="KW-1185">Reference proteome</keyword>
<dbReference type="CDD" id="cd02619">
    <property type="entry name" value="Peptidase_C1"/>
    <property type="match status" value="1"/>
</dbReference>
<reference evidence="3 4" key="1">
    <citation type="journal article" date="2017" name="Int. J. Syst. Evol. Microbiol.">
        <title>Mucilaginibacterpsychrotolerans sp. nov., isolated from peatlands.</title>
        <authorList>
            <person name="Deng Y."/>
            <person name="Shen L."/>
            <person name="Xu B."/>
            <person name="Liu Y."/>
            <person name="Gu Z."/>
            <person name="Liu H."/>
            <person name="Zhou Y."/>
        </authorList>
    </citation>
    <scope>NUCLEOTIDE SEQUENCE [LARGE SCALE GENOMIC DNA]</scope>
    <source>
        <strain evidence="3 4">NH7-4</strain>
    </source>
</reference>
<dbReference type="EMBL" id="SOZE01000016">
    <property type="protein sequence ID" value="TFF36322.1"/>
    <property type="molecule type" value="Genomic_DNA"/>
</dbReference>
<dbReference type="Pfam" id="PF00112">
    <property type="entry name" value="Peptidase_C1"/>
    <property type="match status" value="1"/>
</dbReference>
<dbReference type="Proteomes" id="UP000297540">
    <property type="component" value="Unassembled WGS sequence"/>
</dbReference>
<evidence type="ECO:0000313" key="4">
    <source>
        <dbReference type="Proteomes" id="UP000297540"/>
    </source>
</evidence>
<evidence type="ECO:0000256" key="1">
    <source>
        <dbReference type="ARBA" id="ARBA00008455"/>
    </source>
</evidence>
<evidence type="ECO:0000259" key="2">
    <source>
        <dbReference type="SMART" id="SM00645"/>
    </source>
</evidence>
<comment type="caution">
    <text evidence="3">The sequence shown here is derived from an EMBL/GenBank/DDBJ whole genome shotgun (WGS) entry which is preliminary data.</text>
</comment>
<proteinExistence type="inferred from homology"/>
<name>A0A4Y8SBP1_9SPHI</name>
<dbReference type="GO" id="GO:0008234">
    <property type="term" value="F:cysteine-type peptidase activity"/>
    <property type="evidence" value="ECO:0007669"/>
    <property type="project" value="InterPro"/>
</dbReference>
<protein>
    <submittedName>
        <fullName evidence="3">Cysteine protease</fullName>
    </submittedName>
</protein>
<accession>A0A4Y8SBP1</accession>